<feature type="compositionally biased region" description="Acidic residues" evidence="1">
    <location>
        <begin position="141"/>
        <end position="154"/>
    </location>
</feature>
<dbReference type="AlphaFoldDB" id="A0A8A4TN11"/>
<proteinExistence type="predicted"/>
<evidence type="ECO:0000313" key="3">
    <source>
        <dbReference type="Proteomes" id="UP000663929"/>
    </source>
</evidence>
<name>A0A8A4TN11_SULCO</name>
<sequence length="161" mass="16887">MKVDSNPIQLLREVFKPLPPTAKVGEDGEEAQSVLDSVVISDLARILAEQESDRAELETEEEARASASESDEPEAGSGVAVEADAEGTEAAVLGVVTEEPRLTPPEPQASEAEEATPAAILAEPEPVEDEASPSLLTVSLESDETAAEPENETAGEERQPA</sequence>
<evidence type="ECO:0000256" key="1">
    <source>
        <dbReference type="SAM" id="MobiDB-lite"/>
    </source>
</evidence>
<dbReference type="Proteomes" id="UP000663929">
    <property type="component" value="Chromosome"/>
</dbReference>
<keyword evidence="3" id="KW-1185">Reference proteome</keyword>
<reference evidence="2" key="1">
    <citation type="submission" date="2021-03" db="EMBL/GenBank/DDBJ databases">
        <title>Acanthopleuribacteraceae sp. M133.</title>
        <authorList>
            <person name="Wang G."/>
        </authorList>
    </citation>
    <scope>NUCLEOTIDE SEQUENCE</scope>
    <source>
        <strain evidence="2">M133</strain>
    </source>
</reference>
<gene>
    <name evidence="2" type="ORF">J3U87_32385</name>
</gene>
<dbReference type="RefSeq" id="WP_237379938.1">
    <property type="nucleotide sequence ID" value="NZ_CP071793.1"/>
</dbReference>
<evidence type="ECO:0000313" key="2">
    <source>
        <dbReference type="EMBL" id="QTD50308.1"/>
    </source>
</evidence>
<dbReference type="EMBL" id="CP071793">
    <property type="protein sequence ID" value="QTD50308.1"/>
    <property type="molecule type" value="Genomic_DNA"/>
</dbReference>
<organism evidence="2 3">
    <name type="scientific">Sulfidibacter corallicola</name>
    <dbReference type="NCBI Taxonomy" id="2818388"/>
    <lineage>
        <taxon>Bacteria</taxon>
        <taxon>Pseudomonadati</taxon>
        <taxon>Acidobacteriota</taxon>
        <taxon>Holophagae</taxon>
        <taxon>Acanthopleuribacterales</taxon>
        <taxon>Acanthopleuribacteraceae</taxon>
        <taxon>Sulfidibacter</taxon>
    </lineage>
</organism>
<accession>A0A8A4TN11</accession>
<protein>
    <submittedName>
        <fullName evidence="2">Uncharacterized protein</fullName>
    </submittedName>
</protein>
<feature type="region of interest" description="Disordered" evidence="1">
    <location>
        <begin position="50"/>
        <end position="161"/>
    </location>
</feature>
<dbReference type="KEGG" id="scor:J3U87_32385"/>